<keyword evidence="2" id="KW-0479">Metal-binding</keyword>
<keyword evidence="4" id="KW-0106">Calcium</keyword>
<dbReference type="SUPFAM" id="SSF53649">
    <property type="entry name" value="Alkaline phosphatase-like"/>
    <property type="match status" value="1"/>
</dbReference>
<keyword evidence="7" id="KW-1185">Reference proteome</keyword>
<name>A0A0G3EE53_9BACT</name>
<evidence type="ECO:0000259" key="5">
    <source>
        <dbReference type="Pfam" id="PF00884"/>
    </source>
</evidence>
<dbReference type="InterPro" id="IPR024607">
    <property type="entry name" value="Sulfatase_CS"/>
</dbReference>
<proteinExistence type="inferred from homology"/>
<dbReference type="AlphaFoldDB" id="A0A0G3EE53"/>
<evidence type="ECO:0000256" key="3">
    <source>
        <dbReference type="ARBA" id="ARBA00022801"/>
    </source>
</evidence>
<gene>
    <name evidence="6" type="ORF">L21SP4_00417</name>
</gene>
<dbReference type="RefSeq" id="WP_082116454.1">
    <property type="nucleotide sequence ID" value="NZ_CP010904.1"/>
</dbReference>
<dbReference type="Gene3D" id="3.40.720.10">
    <property type="entry name" value="Alkaline Phosphatase, subunit A"/>
    <property type="match status" value="1"/>
</dbReference>
<keyword evidence="3 6" id="KW-0378">Hydrolase</keyword>
<dbReference type="InterPro" id="IPR050738">
    <property type="entry name" value="Sulfatase"/>
</dbReference>
<dbReference type="EC" id="3.1.6.1" evidence="6"/>
<dbReference type="PANTHER" id="PTHR42693:SF53">
    <property type="entry name" value="ENDO-4-O-SULFATASE"/>
    <property type="match status" value="1"/>
</dbReference>
<organism evidence="6 7">
    <name type="scientific">Kiritimatiella glycovorans</name>
    <dbReference type="NCBI Taxonomy" id="1307763"/>
    <lineage>
        <taxon>Bacteria</taxon>
        <taxon>Pseudomonadati</taxon>
        <taxon>Kiritimatiellota</taxon>
        <taxon>Kiritimatiellia</taxon>
        <taxon>Kiritimatiellales</taxon>
        <taxon>Kiritimatiellaceae</taxon>
        <taxon>Kiritimatiella</taxon>
    </lineage>
</organism>
<dbReference type="InterPro" id="IPR017850">
    <property type="entry name" value="Alkaline_phosphatase_core_sf"/>
</dbReference>
<dbReference type="GO" id="GO:0046872">
    <property type="term" value="F:metal ion binding"/>
    <property type="evidence" value="ECO:0007669"/>
    <property type="project" value="UniProtKB-KW"/>
</dbReference>
<dbReference type="OrthoDB" id="237120at2"/>
<evidence type="ECO:0000256" key="2">
    <source>
        <dbReference type="ARBA" id="ARBA00022723"/>
    </source>
</evidence>
<evidence type="ECO:0000256" key="1">
    <source>
        <dbReference type="ARBA" id="ARBA00008779"/>
    </source>
</evidence>
<reference evidence="7" key="1">
    <citation type="submission" date="2015-02" db="EMBL/GenBank/DDBJ databases">
        <title>Description and complete genome sequence of the first cultured representative of the subdivision 5 of the Verrucomicrobia phylum.</title>
        <authorList>
            <person name="Spring S."/>
            <person name="Bunk B."/>
            <person name="Sproer C."/>
            <person name="Klenk H.-P."/>
        </authorList>
    </citation>
    <scope>NUCLEOTIDE SEQUENCE [LARGE SCALE GENOMIC DNA]</scope>
    <source>
        <strain evidence="7">L21-Fru-AB</strain>
    </source>
</reference>
<dbReference type="Pfam" id="PF00884">
    <property type="entry name" value="Sulfatase"/>
    <property type="match status" value="1"/>
</dbReference>
<sequence>MQTTNHPIRMRRRDWLAGMTAVLPTSMFALTARDERPNVLYVFSDEHRWQGLSFTGLPELQTPRFARMAAEGVSMDGCISNNPICMPHRALLMTGRWSYANGILENSGTMKEEEQTLAHTFGAAGYATGYVGKWHLGASQSYAGFDEHYNWGGSNDHWDSTWNRIHAGGETHTCTRYNATAMTDQAVDFIRRHAGSGRPFFLMISWNPPHYRWDDAPEDKLALYPDREALPFRPNVPERLHDKQWSIYRHYHAHISAIDDEMGRLLDLIDEMGIDENTIVVYSSDHGSMFGSQGMGSKRIPYDESIRVPFIVRAPGRVPDGRREPALFGSIDIYPTLCGMAGIPVPDHCQGRDISAAIMGREPMESKPQFMMHISNKKQYQREQEDPDAPNWHPFFRGVRTDRYTYAYGEDGVWILIDNENDPWQMNNLKDDPDYADVREDMHALLESMLAQYEDPYLDPEIRALPLDERITRQYLDAARAALEEA</sequence>
<dbReference type="PANTHER" id="PTHR42693">
    <property type="entry name" value="ARYLSULFATASE FAMILY MEMBER"/>
    <property type="match status" value="1"/>
</dbReference>
<dbReference type="CDD" id="cd16034">
    <property type="entry name" value="sulfatase_like"/>
    <property type="match status" value="1"/>
</dbReference>
<dbReference type="EMBL" id="CP010904">
    <property type="protein sequence ID" value="AKJ63697.1"/>
    <property type="molecule type" value="Genomic_DNA"/>
</dbReference>
<dbReference type="InterPro" id="IPR000917">
    <property type="entry name" value="Sulfatase_N"/>
</dbReference>
<dbReference type="KEGG" id="vbl:L21SP4_00417"/>
<accession>A0A0G3EE53</accession>
<comment type="similarity">
    <text evidence="1">Belongs to the sulfatase family.</text>
</comment>
<dbReference type="Gene3D" id="3.30.1120.10">
    <property type="match status" value="1"/>
</dbReference>
<dbReference type="GO" id="GO:0004065">
    <property type="term" value="F:arylsulfatase activity"/>
    <property type="evidence" value="ECO:0007669"/>
    <property type="project" value="UniProtKB-EC"/>
</dbReference>
<reference evidence="6 7" key="2">
    <citation type="journal article" date="2016" name="ISME J.">
        <title>Characterization of the first cultured representative of Verrucomicrobia subdivision 5 indicates the proposal of a novel phylum.</title>
        <authorList>
            <person name="Spring S."/>
            <person name="Bunk B."/>
            <person name="Sproer C."/>
            <person name="Schumann P."/>
            <person name="Rohde M."/>
            <person name="Tindall B.J."/>
            <person name="Klenk H.P."/>
        </authorList>
    </citation>
    <scope>NUCLEOTIDE SEQUENCE [LARGE SCALE GENOMIC DNA]</scope>
    <source>
        <strain evidence="6 7">L21-Fru-AB</strain>
    </source>
</reference>
<evidence type="ECO:0000313" key="7">
    <source>
        <dbReference type="Proteomes" id="UP000035268"/>
    </source>
</evidence>
<evidence type="ECO:0000256" key="4">
    <source>
        <dbReference type="ARBA" id="ARBA00022837"/>
    </source>
</evidence>
<protein>
    <submittedName>
        <fullName evidence="6">Arylsulfatase</fullName>
        <ecNumber evidence="6">3.1.6.1</ecNumber>
    </submittedName>
</protein>
<dbReference type="Proteomes" id="UP000035268">
    <property type="component" value="Chromosome"/>
</dbReference>
<feature type="domain" description="Sulfatase N-terminal" evidence="5">
    <location>
        <begin position="37"/>
        <end position="343"/>
    </location>
</feature>
<dbReference type="PROSITE" id="PS00149">
    <property type="entry name" value="SULFATASE_2"/>
    <property type="match status" value="1"/>
</dbReference>
<evidence type="ECO:0000313" key="6">
    <source>
        <dbReference type="EMBL" id="AKJ63697.1"/>
    </source>
</evidence>